<protein>
    <submittedName>
        <fullName evidence="2">Uncharacterized protein</fullName>
    </submittedName>
</protein>
<evidence type="ECO:0000256" key="1">
    <source>
        <dbReference type="SAM" id="Phobius"/>
    </source>
</evidence>
<evidence type="ECO:0000313" key="2">
    <source>
        <dbReference type="EMBL" id="TRY65240.1"/>
    </source>
</evidence>
<reference evidence="2 3" key="1">
    <citation type="journal article" date="2019" name="Sci. Data">
        <title>Hybrid genome assembly and annotation of Danionella translucida.</title>
        <authorList>
            <person name="Kadobianskyi M."/>
            <person name="Schulze L."/>
            <person name="Schuelke M."/>
            <person name="Judkewitz B."/>
        </authorList>
    </citation>
    <scope>NUCLEOTIDE SEQUENCE [LARGE SCALE GENOMIC DNA]</scope>
    <source>
        <strain evidence="2 3">Bolton</strain>
    </source>
</reference>
<accession>A0A553NIK5</accession>
<dbReference type="AlphaFoldDB" id="A0A553NIK5"/>
<dbReference type="InterPro" id="IPR029395">
    <property type="entry name" value="DUF4514"/>
</dbReference>
<dbReference type="Proteomes" id="UP000316079">
    <property type="component" value="Unassembled WGS sequence"/>
</dbReference>
<keyword evidence="1" id="KW-0472">Membrane</keyword>
<organism evidence="2 3">
    <name type="scientific">Danionella cerebrum</name>
    <dbReference type="NCBI Taxonomy" id="2873325"/>
    <lineage>
        <taxon>Eukaryota</taxon>
        <taxon>Metazoa</taxon>
        <taxon>Chordata</taxon>
        <taxon>Craniata</taxon>
        <taxon>Vertebrata</taxon>
        <taxon>Euteleostomi</taxon>
        <taxon>Actinopterygii</taxon>
        <taxon>Neopterygii</taxon>
        <taxon>Teleostei</taxon>
        <taxon>Ostariophysi</taxon>
        <taxon>Cypriniformes</taxon>
        <taxon>Danionidae</taxon>
        <taxon>Danioninae</taxon>
        <taxon>Danionella</taxon>
    </lineage>
</organism>
<dbReference type="Pfam" id="PF14986">
    <property type="entry name" value="DUF4514"/>
    <property type="match status" value="1"/>
</dbReference>
<evidence type="ECO:0000313" key="3">
    <source>
        <dbReference type="Proteomes" id="UP000316079"/>
    </source>
</evidence>
<feature type="transmembrane region" description="Helical" evidence="1">
    <location>
        <begin position="24"/>
        <end position="42"/>
    </location>
</feature>
<keyword evidence="3" id="KW-1185">Reference proteome</keyword>
<proteinExistence type="predicted"/>
<keyword evidence="1" id="KW-1133">Transmembrane helix</keyword>
<name>A0A553NIK5_9TELE</name>
<gene>
    <name evidence="2" type="ORF">DNTS_014052</name>
</gene>
<dbReference type="EMBL" id="SRMA01026937">
    <property type="protein sequence ID" value="TRY65240.1"/>
    <property type="molecule type" value="Genomic_DNA"/>
</dbReference>
<comment type="caution">
    <text evidence="2">The sequence shown here is derived from an EMBL/GenBank/DDBJ whole genome shotgun (WGS) entry which is preliminary data.</text>
</comment>
<keyword evidence="1" id="KW-0812">Transmembrane</keyword>
<sequence length="74" mass="8173">MAFCLVFIFGQESSRDQPASEVKYALIGAGIGLLLSFGFILVKLHLIRKQVLDTEASGLQMRRTEGIEVISEDD</sequence>